<dbReference type="InterPro" id="IPR000362">
    <property type="entry name" value="Fumarate_lyase_fam"/>
</dbReference>
<dbReference type="OrthoDB" id="9768878at2"/>
<dbReference type="PRINTS" id="PR00149">
    <property type="entry name" value="FUMRATELYASE"/>
</dbReference>
<comment type="caution">
    <text evidence="4">The sequence shown here is derived from an EMBL/GenBank/DDBJ whole genome shotgun (WGS) entry which is preliminary data.</text>
</comment>
<dbReference type="Proteomes" id="UP000237983">
    <property type="component" value="Unassembled WGS sequence"/>
</dbReference>
<dbReference type="GO" id="GO:0016829">
    <property type="term" value="F:lyase activity"/>
    <property type="evidence" value="ECO:0007669"/>
    <property type="project" value="UniProtKB-KW"/>
</dbReference>
<dbReference type="Pfam" id="PF00206">
    <property type="entry name" value="Lyase_1"/>
    <property type="match status" value="1"/>
</dbReference>
<evidence type="ECO:0000256" key="2">
    <source>
        <dbReference type="ARBA" id="ARBA00034772"/>
    </source>
</evidence>
<dbReference type="InterPro" id="IPR022761">
    <property type="entry name" value="Fumarate_lyase_N"/>
</dbReference>
<evidence type="ECO:0000256" key="1">
    <source>
        <dbReference type="ARBA" id="ARBA00023239"/>
    </source>
</evidence>
<gene>
    <name evidence="4" type="ORF">B0I08_103386</name>
</gene>
<keyword evidence="4" id="KW-0413">Isomerase</keyword>
<dbReference type="PANTHER" id="PTHR43172">
    <property type="entry name" value="ADENYLOSUCCINATE LYASE"/>
    <property type="match status" value="1"/>
</dbReference>
<evidence type="ECO:0000259" key="3">
    <source>
        <dbReference type="Pfam" id="PF00206"/>
    </source>
</evidence>
<organism evidence="4 5">
    <name type="scientific">Glaciihabitans tibetensis</name>
    <dbReference type="NCBI Taxonomy" id="1266600"/>
    <lineage>
        <taxon>Bacteria</taxon>
        <taxon>Bacillati</taxon>
        <taxon>Actinomycetota</taxon>
        <taxon>Actinomycetes</taxon>
        <taxon>Micrococcales</taxon>
        <taxon>Microbacteriaceae</taxon>
        <taxon>Glaciihabitans</taxon>
    </lineage>
</organism>
<protein>
    <submittedName>
        <fullName evidence="4">3-carboxy-cis,cis-muconate cycloisomerase</fullName>
    </submittedName>
</protein>
<evidence type="ECO:0000313" key="4">
    <source>
        <dbReference type="EMBL" id="PRY69178.1"/>
    </source>
</evidence>
<reference evidence="4 5" key="1">
    <citation type="submission" date="2018-03" db="EMBL/GenBank/DDBJ databases">
        <title>Genomic Encyclopedia of Type Strains, Phase III (KMG-III): the genomes of soil and plant-associated and newly described type strains.</title>
        <authorList>
            <person name="Whitman W."/>
        </authorList>
    </citation>
    <scope>NUCLEOTIDE SEQUENCE [LARGE SCALE GENOMIC DNA]</scope>
    <source>
        <strain evidence="4 5">CGMCC 1.12484</strain>
    </source>
</reference>
<dbReference type="Gene3D" id="1.20.200.10">
    <property type="entry name" value="Fumarase/aspartase (Central domain)"/>
    <property type="match status" value="1"/>
</dbReference>
<dbReference type="PANTHER" id="PTHR43172:SF2">
    <property type="entry name" value="ADENYLOSUCCINATE LYASE C-TERMINAL DOMAIN-CONTAINING PROTEIN"/>
    <property type="match status" value="1"/>
</dbReference>
<dbReference type="InterPro" id="IPR020557">
    <property type="entry name" value="Fumarate_lyase_CS"/>
</dbReference>
<dbReference type="EMBL" id="PVTL01000003">
    <property type="protein sequence ID" value="PRY69178.1"/>
    <property type="molecule type" value="Genomic_DNA"/>
</dbReference>
<dbReference type="SUPFAM" id="SSF48557">
    <property type="entry name" value="L-aspartase-like"/>
    <property type="match status" value="1"/>
</dbReference>
<dbReference type="InterPro" id="IPR008948">
    <property type="entry name" value="L-Aspartase-like"/>
</dbReference>
<dbReference type="AlphaFoldDB" id="A0A2T0VG45"/>
<feature type="domain" description="Fumarate lyase N-terminal" evidence="3">
    <location>
        <begin position="98"/>
        <end position="308"/>
    </location>
</feature>
<keyword evidence="5" id="KW-1185">Reference proteome</keyword>
<sequence length="460" mass="47108">MIDAGLLDPLAQGTRARELTSDAAFVSAMVETEVALTGALVDAGLAPEWMREVCAGLADAGSAGLDLEKLAEESRGGGNPVIPLLRHLSAVAEQLRDGASDYLHVGATSQDILDTAAMLTARAVCEEVLAQLRQVGAALAALAQTHRATPMAGRTLGQHASPTTFGFVVAGWLDGVTGAITALDRTNHMLPLQYGGSVGTLDALEQWTSARGGTAPSIAAAFAARLGLRLPPISWHTTRAPVLAMASALAGAMAAIGVIAIDVGVLARTEIAELAEGRSGTGSGEGGSSAMPHKNNPVAAVLISAAARRSPHLLGSLYASALSEDQRPMGAWHAEWLPLRDLERTAVASASAAAALVSHLVVDEKRMSANLELTGGRIESERIATVLAASMGRRAAFARVEEASGQPDDSALAALLPSHGRGYVGAGSGDYALAAIDRVVEAFRAVDPARAARSARSAPS</sequence>
<dbReference type="InterPro" id="IPR024083">
    <property type="entry name" value="Fumarase/histidase_N"/>
</dbReference>
<accession>A0A2T0VG45</accession>
<dbReference type="PROSITE" id="PS00163">
    <property type="entry name" value="FUMARATE_LYASES"/>
    <property type="match status" value="1"/>
</dbReference>
<keyword evidence="1" id="KW-0456">Lyase</keyword>
<dbReference type="RefSeq" id="WP_106211507.1">
    <property type="nucleotide sequence ID" value="NZ_PVTL01000003.1"/>
</dbReference>
<dbReference type="Gene3D" id="1.10.275.10">
    <property type="entry name" value="Fumarase/aspartase (N-terminal domain)"/>
    <property type="match status" value="1"/>
</dbReference>
<comment type="similarity">
    <text evidence="2">Belongs to the class-II fumarase/aspartase family.</text>
</comment>
<evidence type="ECO:0000313" key="5">
    <source>
        <dbReference type="Proteomes" id="UP000237983"/>
    </source>
</evidence>
<dbReference type="GO" id="GO:0016853">
    <property type="term" value="F:isomerase activity"/>
    <property type="evidence" value="ECO:0007669"/>
    <property type="project" value="UniProtKB-KW"/>
</dbReference>
<proteinExistence type="inferred from homology"/>
<name>A0A2T0VG45_9MICO</name>